<proteinExistence type="predicted"/>
<accession>A0A5C3N0Q9</accession>
<dbReference type="Proteomes" id="UP000305948">
    <property type="component" value="Unassembled WGS sequence"/>
</dbReference>
<evidence type="ECO:0000313" key="3">
    <source>
        <dbReference type="Proteomes" id="UP000305948"/>
    </source>
</evidence>
<gene>
    <name evidence="2" type="ORF">OE88DRAFT_1660280</name>
</gene>
<keyword evidence="3" id="KW-1185">Reference proteome</keyword>
<feature type="region of interest" description="Disordered" evidence="1">
    <location>
        <begin position="33"/>
        <end position="98"/>
    </location>
</feature>
<name>A0A5C3N0Q9_9AGAM</name>
<dbReference type="EMBL" id="ML213512">
    <property type="protein sequence ID" value="TFK51050.1"/>
    <property type="molecule type" value="Genomic_DNA"/>
</dbReference>
<dbReference type="AlphaFoldDB" id="A0A5C3N0Q9"/>
<organism evidence="2 3">
    <name type="scientific">Heliocybe sulcata</name>
    <dbReference type="NCBI Taxonomy" id="5364"/>
    <lineage>
        <taxon>Eukaryota</taxon>
        <taxon>Fungi</taxon>
        <taxon>Dikarya</taxon>
        <taxon>Basidiomycota</taxon>
        <taxon>Agaricomycotina</taxon>
        <taxon>Agaricomycetes</taxon>
        <taxon>Gloeophyllales</taxon>
        <taxon>Gloeophyllaceae</taxon>
        <taxon>Heliocybe</taxon>
    </lineage>
</organism>
<evidence type="ECO:0000313" key="2">
    <source>
        <dbReference type="EMBL" id="TFK51050.1"/>
    </source>
</evidence>
<feature type="compositionally biased region" description="Acidic residues" evidence="1">
    <location>
        <begin position="34"/>
        <end position="46"/>
    </location>
</feature>
<dbReference type="OrthoDB" id="3325826at2759"/>
<reference evidence="2 3" key="1">
    <citation type="journal article" date="2019" name="Nat. Ecol. Evol.">
        <title>Megaphylogeny resolves global patterns of mushroom evolution.</title>
        <authorList>
            <person name="Varga T."/>
            <person name="Krizsan K."/>
            <person name="Foldi C."/>
            <person name="Dima B."/>
            <person name="Sanchez-Garcia M."/>
            <person name="Sanchez-Ramirez S."/>
            <person name="Szollosi G.J."/>
            <person name="Szarkandi J.G."/>
            <person name="Papp V."/>
            <person name="Albert L."/>
            <person name="Andreopoulos W."/>
            <person name="Angelini C."/>
            <person name="Antonin V."/>
            <person name="Barry K.W."/>
            <person name="Bougher N.L."/>
            <person name="Buchanan P."/>
            <person name="Buyck B."/>
            <person name="Bense V."/>
            <person name="Catcheside P."/>
            <person name="Chovatia M."/>
            <person name="Cooper J."/>
            <person name="Damon W."/>
            <person name="Desjardin D."/>
            <person name="Finy P."/>
            <person name="Geml J."/>
            <person name="Haridas S."/>
            <person name="Hughes K."/>
            <person name="Justo A."/>
            <person name="Karasinski D."/>
            <person name="Kautmanova I."/>
            <person name="Kiss B."/>
            <person name="Kocsube S."/>
            <person name="Kotiranta H."/>
            <person name="LaButti K.M."/>
            <person name="Lechner B.E."/>
            <person name="Liimatainen K."/>
            <person name="Lipzen A."/>
            <person name="Lukacs Z."/>
            <person name="Mihaltcheva S."/>
            <person name="Morgado L.N."/>
            <person name="Niskanen T."/>
            <person name="Noordeloos M.E."/>
            <person name="Ohm R.A."/>
            <person name="Ortiz-Santana B."/>
            <person name="Ovrebo C."/>
            <person name="Racz N."/>
            <person name="Riley R."/>
            <person name="Savchenko A."/>
            <person name="Shiryaev A."/>
            <person name="Soop K."/>
            <person name="Spirin V."/>
            <person name="Szebenyi C."/>
            <person name="Tomsovsky M."/>
            <person name="Tulloss R.E."/>
            <person name="Uehling J."/>
            <person name="Grigoriev I.V."/>
            <person name="Vagvolgyi C."/>
            <person name="Papp T."/>
            <person name="Martin F.M."/>
            <person name="Miettinen O."/>
            <person name="Hibbett D.S."/>
            <person name="Nagy L.G."/>
        </authorList>
    </citation>
    <scope>NUCLEOTIDE SEQUENCE [LARGE SCALE GENOMIC DNA]</scope>
    <source>
        <strain evidence="2 3">OMC1185</strain>
    </source>
</reference>
<evidence type="ECO:0000256" key="1">
    <source>
        <dbReference type="SAM" id="MobiDB-lite"/>
    </source>
</evidence>
<sequence length="174" mass="18908">MITERFESGYNISDHVVEGMQWDVSEACYVAGDYPEDSDADDELVTDEPSGAGHALVAAEDSDEDMGSDEEDEVDETEGDNEGSEVDNEEEENIAPTEGIDAPAVLALQITLTTNRPSTIMGDVDENVPAIFDHGNEAPRGRPAYADAIDRAILYRWITGDTVEMDLGYRPAGF</sequence>
<protein>
    <submittedName>
        <fullName evidence="2">Uncharacterized protein</fullName>
    </submittedName>
</protein>
<feature type="compositionally biased region" description="Acidic residues" evidence="1">
    <location>
        <begin position="60"/>
        <end position="93"/>
    </location>
</feature>